<dbReference type="SUPFAM" id="SSF51621">
    <property type="entry name" value="Phosphoenolpyruvate/pyruvate domain"/>
    <property type="match status" value="1"/>
</dbReference>
<dbReference type="EMBL" id="LXWW01000255">
    <property type="protein sequence ID" value="OAO14374.1"/>
    <property type="molecule type" value="Genomic_DNA"/>
</dbReference>
<dbReference type="NCBIfam" id="NF001452">
    <property type="entry name" value="PRK00311.1"/>
    <property type="match status" value="1"/>
</dbReference>
<comment type="similarity">
    <text evidence="2">Belongs to the PanB family.</text>
</comment>
<comment type="pathway">
    <text evidence="1">Cofactor biosynthesis; (R)-pantothenate biosynthesis; (R)-pantoate from 3-methyl-2-oxobutanoate: step 1/2.</text>
</comment>
<dbReference type="UniPathway" id="UPA00028">
    <property type="reaction ID" value="UER00003"/>
</dbReference>
<dbReference type="Gene3D" id="3.20.20.60">
    <property type="entry name" value="Phosphoenolpyruvate-binding domains"/>
    <property type="match status" value="1"/>
</dbReference>
<accession>A0A196SEF3</accession>
<dbReference type="FunFam" id="3.20.20.60:FF:000003">
    <property type="entry name" value="3-methyl-2-oxobutanoate hydroxymethyltransferase"/>
    <property type="match status" value="1"/>
</dbReference>
<dbReference type="GO" id="GO:0005739">
    <property type="term" value="C:mitochondrion"/>
    <property type="evidence" value="ECO:0007669"/>
    <property type="project" value="TreeGrafter"/>
</dbReference>
<dbReference type="PANTHER" id="PTHR20881">
    <property type="entry name" value="3-METHYL-2-OXOBUTANOATE HYDROXYMETHYLTRANSFERASE"/>
    <property type="match status" value="1"/>
</dbReference>
<gene>
    <name evidence="6" type="ORF">AV274_3964</name>
</gene>
<sequence length="338" mass="36863">MLSRVTRFALGSKSLFLNNCVRSFSETVAKPRRKVTASTIASKYKKGEKITMSTAYTYPEALCVDQAGIDMILVGDSVGMTDMGYSSTLPVELEDTILFCKCVTRGAKYPMIIGDMPFGSYEESISQCIHNCVRVVKEGGVDGIKLEGGVRREKEVKALTQCGIAVLGHIGLTPQSVGKLGGFKVQGKSFDSVMRLVEDARCLEEAGCFSFVIECVPEIVGEILTRSVHIPTIGIGAGAHCSGQVLVYHDMMGLLDHPLKPKTPASFCKQYANVASVVHKGLVQFNKEVKEGVFPAKENCAYKVPEAEMEHMKRLLEKVSKSAGVDLKDLEEETTKLY</sequence>
<keyword evidence="7" id="KW-1185">Reference proteome</keyword>
<dbReference type="InterPro" id="IPR015813">
    <property type="entry name" value="Pyrv/PenolPyrv_kinase-like_dom"/>
</dbReference>
<dbReference type="CDD" id="cd06557">
    <property type="entry name" value="KPHMT-like"/>
    <property type="match status" value="1"/>
</dbReference>
<dbReference type="NCBIfam" id="TIGR00222">
    <property type="entry name" value="panB"/>
    <property type="match status" value="1"/>
</dbReference>
<dbReference type="GO" id="GO:0032259">
    <property type="term" value="P:methylation"/>
    <property type="evidence" value="ECO:0007669"/>
    <property type="project" value="UniProtKB-KW"/>
</dbReference>
<keyword evidence="6" id="KW-0489">Methyltransferase</keyword>
<dbReference type="Proteomes" id="UP000078348">
    <property type="component" value="Unassembled WGS sequence"/>
</dbReference>
<evidence type="ECO:0000313" key="7">
    <source>
        <dbReference type="Proteomes" id="UP000078348"/>
    </source>
</evidence>
<evidence type="ECO:0000256" key="3">
    <source>
        <dbReference type="ARBA" id="ARBA00012618"/>
    </source>
</evidence>
<dbReference type="InterPro" id="IPR003700">
    <property type="entry name" value="Pantoate_hydroxy_MeTrfase"/>
</dbReference>
<dbReference type="GO" id="GO:0003864">
    <property type="term" value="F:3-methyl-2-oxobutanoate hydroxymethyltransferase activity"/>
    <property type="evidence" value="ECO:0007669"/>
    <property type="project" value="UniProtKB-EC"/>
</dbReference>
<proteinExistence type="inferred from homology"/>
<evidence type="ECO:0000256" key="4">
    <source>
        <dbReference type="ARBA" id="ARBA00022679"/>
    </source>
</evidence>
<dbReference type="Pfam" id="PF02548">
    <property type="entry name" value="Pantoate_transf"/>
    <property type="match status" value="1"/>
</dbReference>
<dbReference type="EC" id="2.1.2.11" evidence="3"/>
<dbReference type="AlphaFoldDB" id="A0A196SEF3"/>
<comment type="catalytic activity">
    <reaction evidence="5">
        <text>(6R)-5,10-methylene-5,6,7,8-tetrahydrofolate + 3-methyl-2-oxobutanoate + H2O = 2-dehydropantoate + (6S)-5,6,7,8-tetrahydrofolate</text>
        <dbReference type="Rhea" id="RHEA:11824"/>
        <dbReference type="ChEBI" id="CHEBI:11561"/>
        <dbReference type="ChEBI" id="CHEBI:11851"/>
        <dbReference type="ChEBI" id="CHEBI:15377"/>
        <dbReference type="ChEBI" id="CHEBI:15636"/>
        <dbReference type="ChEBI" id="CHEBI:57453"/>
        <dbReference type="EC" id="2.1.2.11"/>
    </reaction>
</comment>
<dbReference type="InterPro" id="IPR040442">
    <property type="entry name" value="Pyrv_kinase-like_dom_sf"/>
</dbReference>
<evidence type="ECO:0000313" key="6">
    <source>
        <dbReference type="EMBL" id="OAO14374.1"/>
    </source>
</evidence>
<name>A0A196SEF3_BLAHN</name>
<keyword evidence="4 6" id="KW-0808">Transferase</keyword>
<dbReference type="HAMAP" id="MF_00156">
    <property type="entry name" value="PanB"/>
    <property type="match status" value="1"/>
</dbReference>
<evidence type="ECO:0000256" key="2">
    <source>
        <dbReference type="ARBA" id="ARBA00008676"/>
    </source>
</evidence>
<protein>
    <recommendedName>
        <fullName evidence="3">3-methyl-2-oxobutanoate hydroxymethyltransferase</fullName>
        <ecNumber evidence="3">2.1.2.11</ecNumber>
    </recommendedName>
</protein>
<dbReference type="GO" id="GO:0015940">
    <property type="term" value="P:pantothenate biosynthetic process"/>
    <property type="evidence" value="ECO:0007669"/>
    <property type="project" value="UniProtKB-UniPathway"/>
</dbReference>
<dbReference type="OrthoDB" id="425211at2759"/>
<evidence type="ECO:0000256" key="5">
    <source>
        <dbReference type="ARBA" id="ARBA00049172"/>
    </source>
</evidence>
<reference evidence="6 7" key="1">
    <citation type="submission" date="2016-05" db="EMBL/GenBank/DDBJ databases">
        <title>Nuclear genome of Blastocystis sp. subtype 1 NandII.</title>
        <authorList>
            <person name="Gentekaki E."/>
            <person name="Curtis B."/>
            <person name="Stairs C."/>
            <person name="Eme L."/>
            <person name="Herman E."/>
            <person name="Klimes V."/>
            <person name="Arias M.C."/>
            <person name="Elias M."/>
            <person name="Hilliou F."/>
            <person name="Klute M."/>
            <person name="Malik S.-B."/>
            <person name="Pightling A."/>
            <person name="Rachubinski R."/>
            <person name="Salas D."/>
            <person name="Schlacht A."/>
            <person name="Suga H."/>
            <person name="Archibald J."/>
            <person name="Ball S.G."/>
            <person name="Clark G."/>
            <person name="Dacks J."/>
            <person name="Van Der Giezen M."/>
            <person name="Tsaousis A."/>
            <person name="Roger A."/>
        </authorList>
    </citation>
    <scope>NUCLEOTIDE SEQUENCE [LARGE SCALE GENOMIC DNA]</scope>
    <source>
        <strain evidence="7">ATCC 50177 / NandII</strain>
    </source>
</reference>
<comment type="caution">
    <text evidence="6">The sequence shown here is derived from an EMBL/GenBank/DDBJ whole genome shotgun (WGS) entry which is preliminary data.</text>
</comment>
<evidence type="ECO:0000256" key="1">
    <source>
        <dbReference type="ARBA" id="ARBA00005033"/>
    </source>
</evidence>
<dbReference type="GO" id="GO:0000287">
    <property type="term" value="F:magnesium ion binding"/>
    <property type="evidence" value="ECO:0007669"/>
    <property type="project" value="TreeGrafter"/>
</dbReference>
<dbReference type="GO" id="GO:0008168">
    <property type="term" value="F:methyltransferase activity"/>
    <property type="evidence" value="ECO:0007669"/>
    <property type="project" value="UniProtKB-KW"/>
</dbReference>
<dbReference type="STRING" id="478820.A0A196SEF3"/>
<dbReference type="PANTHER" id="PTHR20881:SF0">
    <property type="entry name" value="3-METHYL-2-OXOBUTANOATE HYDROXYMETHYLTRANSFERASE"/>
    <property type="match status" value="1"/>
</dbReference>
<organism evidence="6 7">
    <name type="scientific">Blastocystis sp. subtype 1 (strain ATCC 50177 / NandII)</name>
    <dbReference type="NCBI Taxonomy" id="478820"/>
    <lineage>
        <taxon>Eukaryota</taxon>
        <taxon>Sar</taxon>
        <taxon>Stramenopiles</taxon>
        <taxon>Bigyra</taxon>
        <taxon>Opalozoa</taxon>
        <taxon>Opalinata</taxon>
        <taxon>Blastocystidae</taxon>
        <taxon>Blastocystis</taxon>
    </lineage>
</organism>